<dbReference type="Proteomes" id="UP001318860">
    <property type="component" value="Unassembled WGS sequence"/>
</dbReference>
<name>A0ABR0XCE9_REHGL</name>
<dbReference type="PANTHER" id="PTHR10161:SF14">
    <property type="entry name" value="TARTRATE-RESISTANT ACID PHOSPHATASE TYPE 5"/>
    <property type="match status" value="1"/>
</dbReference>
<gene>
    <name evidence="3" type="ORF">DH2020_010849</name>
</gene>
<dbReference type="InterPro" id="IPR029052">
    <property type="entry name" value="Metallo-depent_PP-like"/>
</dbReference>
<keyword evidence="1" id="KW-0732">Signal</keyword>
<reference evidence="3 4" key="1">
    <citation type="journal article" date="2021" name="Comput. Struct. Biotechnol. J.">
        <title>De novo genome assembly of the potent medicinal plant Rehmannia glutinosa using nanopore technology.</title>
        <authorList>
            <person name="Ma L."/>
            <person name="Dong C."/>
            <person name="Song C."/>
            <person name="Wang X."/>
            <person name="Zheng X."/>
            <person name="Niu Y."/>
            <person name="Chen S."/>
            <person name="Feng W."/>
        </authorList>
    </citation>
    <scope>NUCLEOTIDE SEQUENCE [LARGE SCALE GENOMIC DNA]</scope>
    <source>
        <strain evidence="3">DH-2019</strain>
    </source>
</reference>
<evidence type="ECO:0000256" key="2">
    <source>
        <dbReference type="ARBA" id="ARBA00022801"/>
    </source>
</evidence>
<sequence>MTLRLMVQSTKSRQECFLEGLDPVYIALSIGQPQRLTHGNISSEGRPIDMYFISVAGGLDHLKYKPFCFNRCRRPIRQVLWSTLVNLGNLIRSCRMYTSGALGGQMETYFLKKIKTPYGQTLDIIALDTVLFQDPSKVRADNQILWLTRILKESDSDWKIAVGFHQLITSDYNIWKMEEKTSLESLHGILLQYGVDAYISMKTCSHIQEGTMGLSMNKGPYLTATNQNLIFKEETVNGFLLHQLSSLEMDTFAVKLTGEVEHKLSLQQRGRAVM</sequence>
<evidence type="ECO:0000256" key="1">
    <source>
        <dbReference type="ARBA" id="ARBA00022729"/>
    </source>
</evidence>
<keyword evidence="4" id="KW-1185">Reference proteome</keyword>
<dbReference type="InterPro" id="IPR051558">
    <property type="entry name" value="Metallophosphoesterase_PAP"/>
</dbReference>
<protein>
    <submittedName>
        <fullName evidence="3">Uncharacterized protein</fullName>
    </submittedName>
</protein>
<evidence type="ECO:0000313" key="4">
    <source>
        <dbReference type="Proteomes" id="UP001318860"/>
    </source>
</evidence>
<accession>A0ABR0XCE9</accession>
<comment type="caution">
    <text evidence="3">The sequence shown here is derived from an EMBL/GenBank/DDBJ whole genome shotgun (WGS) entry which is preliminary data.</text>
</comment>
<keyword evidence="2" id="KW-0378">Hydrolase</keyword>
<dbReference type="EMBL" id="JABTTQ020000005">
    <property type="protein sequence ID" value="KAK6156601.1"/>
    <property type="molecule type" value="Genomic_DNA"/>
</dbReference>
<dbReference type="SUPFAM" id="SSF56300">
    <property type="entry name" value="Metallo-dependent phosphatases"/>
    <property type="match status" value="1"/>
</dbReference>
<organism evidence="3 4">
    <name type="scientific">Rehmannia glutinosa</name>
    <name type="common">Chinese foxglove</name>
    <dbReference type="NCBI Taxonomy" id="99300"/>
    <lineage>
        <taxon>Eukaryota</taxon>
        <taxon>Viridiplantae</taxon>
        <taxon>Streptophyta</taxon>
        <taxon>Embryophyta</taxon>
        <taxon>Tracheophyta</taxon>
        <taxon>Spermatophyta</taxon>
        <taxon>Magnoliopsida</taxon>
        <taxon>eudicotyledons</taxon>
        <taxon>Gunneridae</taxon>
        <taxon>Pentapetalae</taxon>
        <taxon>asterids</taxon>
        <taxon>lamiids</taxon>
        <taxon>Lamiales</taxon>
        <taxon>Orobanchaceae</taxon>
        <taxon>Rehmannieae</taxon>
        <taxon>Rehmannia</taxon>
    </lineage>
</organism>
<proteinExistence type="predicted"/>
<dbReference type="Gene3D" id="3.60.21.10">
    <property type="match status" value="1"/>
</dbReference>
<dbReference type="PANTHER" id="PTHR10161">
    <property type="entry name" value="TARTRATE-RESISTANT ACID PHOSPHATASE TYPE 5"/>
    <property type="match status" value="1"/>
</dbReference>
<evidence type="ECO:0000313" key="3">
    <source>
        <dbReference type="EMBL" id="KAK6156601.1"/>
    </source>
</evidence>